<keyword evidence="3" id="KW-1185">Reference proteome</keyword>
<organism evidence="2 3">
    <name type="scientific">Actinomadura fulvescens</name>
    <dbReference type="NCBI Taxonomy" id="46160"/>
    <lineage>
        <taxon>Bacteria</taxon>
        <taxon>Bacillati</taxon>
        <taxon>Actinomycetota</taxon>
        <taxon>Actinomycetes</taxon>
        <taxon>Streptosporangiales</taxon>
        <taxon>Thermomonosporaceae</taxon>
        <taxon>Actinomadura</taxon>
    </lineage>
</organism>
<evidence type="ECO:0000259" key="1">
    <source>
        <dbReference type="PROSITE" id="PS50995"/>
    </source>
</evidence>
<dbReference type="Proteomes" id="UP001501509">
    <property type="component" value="Unassembled WGS sequence"/>
</dbReference>
<dbReference type="Pfam" id="PF12802">
    <property type="entry name" value="MarR_2"/>
    <property type="match status" value="1"/>
</dbReference>
<gene>
    <name evidence="2" type="ORF">GCM10010411_17100</name>
</gene>
<dbReference type="InterPro" id="IPR000835">
    <property type="entry name" value="HTH_MarR-typ"/>
</dbReference>
<dbReference type="RefSeq" id="WP_344539387.1">
    <property type="nucleotide sequence ID" value="NZ_BAAATD010000002.1"/>
</dbReference>
<comment type="caution">
    <text evidence="2">The sequence shown here is derived from an EMBL/GenBank/DDBJ whole genome shotgun (WGS) entry which is preliminary data.</text>
</comment>
<dbReference type="PRINTS" id="PR00598">
    <property type="entry name" value="HTHMARR"/>
</dbReference>
<proteinExistence type="predicted"/>
<dbReference type="InterPro" id="IPR036390">
    <property type="entry name" value="WH_DNA-bd_sf"/>
</dbReference>
<evidence type="ECO:0000313" key="3">
    <source>
        <dbReference type="Proteomes" id="UP001501509"/>
    </source>
</evidence>
<evidence type="ECO:0000313" key="2">
    <source>
        <dbReference type="EMBL" id="GAA2584962.1"/>
    </source>
</evidence>
<dbReference type="PROSITE" id="PS50995">
    <property type="entry name" value="HTH_MARR_2"/>
    <property type="match status" value="1"/>
</dbReference>
<dbReference type="InterPro" id="IPR036388">
    <property type="entry name" value="WH-like_DNA-bd_sf"/>
</dbReference>
<dbReference type="PANTHER" id="PTHR33164:SF43">
    <property type="entry name" value="HTH-TYPE TRANSCRIPTIONAL REPRESSOR YETL"/>
    <property type="match status" value="1"/>
</dbReference>
<dbReference type="SMART" id="SM00347">
    <property type="entry name" value="HTH_MARR"/>
    <property type="match status" value="1"/>
</dbReference>
<dbReference type="PANTHER" id="PTHR33164">
    <property type="entry name" value="TRANSCRIPTIONAL REGULATOR, MARR FAMILY"/>
    <property type="match status" value="1"/>
</dbReference>
<dbReference type="EMBL" id="BAAATD010000002">
    <property type="protein sequence ID" value="GAA2584962.1"/>
    <property type="molecule type" value="Genomic_DNA"/>
</dbReference>
<reference evidence="2 3" key="1">
    <citation type="journal article" date="2019" name="Int. J. Syst. Evol. Microbiol.">
        <title>The Global Catalogue of Microorganisms (GCM) 10K type strain sequencing project: providing services to taxonomists for standard genome sequencing and annotation.</title>
        <authorList>
            <consortium name="The Broad Institute Genomics Platform"/>
            <consortium name="The Broad Institute Genome Sequencing Center for Infectious Disease"/>
            <person name="Wu L."/>
            <person name="Ma J."/>
        </authorList>
    </citation>
    <scope>NUCLEOTIDE SEQUENCE [LARGE SCALE GENOMIC DNA]</scope>
    <source>
        <strain evidence="2 3">JCM 6833</strain>
    </source>
</reference>
<name>A0ABN3PGT4_9ACTN</name>
<dbReference type="SUPFAM" id="SSF46785">
    <property type="entry name" value="Winged helix' DNA-binding domain"/>
    <property type="match status" value="1"/>
</dbReference>
<sequence>MHDRIDGQTGYLLVKLGGSAGARFERALAPLGMKGRHVRVLEILRNDPRSQSELCQETGMDRTTMVAVIDELERLGCVRRERSLTDRRKHVVSMTERGGTALGESAVLLTQAQDELLAPLSAAERDRLHALLIRLYAQPPDPCAPLPPT</sequence>
<accession>A0ABN3PGT4</accession>
<protein>
    <submittedName>
        <fullName evidence="2">MarR family transcriptional regulator</fullName>
    </submittedName>
</protein>
<dbReference type="InterPro" id="IPR039422">
    <property type="entry name" value="MarR/SlyA-like"/>
</dbReference>
<feature type="domain" description="HTH marR-type" evidence="1">
    <location>
        <begin position="1"/>
        <end position="137"/>
    </location>
</feature>
<dbReference type="Gene3D" id="1.10.10.10">
    <property type="entry name" value="Winged helix-like DNA-binding domain superfamily/Winged helix DNA-binding domain"/>
    <property type="match status" value="1"/>
</dbReference>